<dbReference type="GO" id="GO:0030246">
    <property type="term" value="F:carbohydrate binding"/>
    <property type="evidence" value="ECO:0007669"/>
    <property type="project" value="UniProtKB-UniRule"/>
</dbReference>
<accession>A0A6G0J225</accession>
<name>A0A6G0J225_LARCR</name>
<keyword evidence="4" id="KW-0677">Repeat</keyword>
<comment type="subcellular location">
    <subcellularLocation>
        <location evidence="1">Cell envelope</location>
    </subcellularLocation>
    <subcellularLocation>
        <location evidence="2">Membrane</location>
    </subcellularLocation>
</comment>
<keyword evidence="10" id="KW-1185">Reference proteome</keyword>
<gene>
    <name evidence="9" type="ORF">D5F01_LYC04294</name>
</gene>
<dbReference type="InterPro" id="IPR039473">
    <property type="entry name" value="TMEM2_PANDER-like"/>
</dbReference>
<reference evidence="9 10" key="1">
    <citation type="submission" date="2019-07" db="EMBL/GenBank/DDBJ databases">
        <title>Chromosome genome assembly for large yellow croaker.</title>
        <authorList>
            <person name="Xiao S."/>
        </authorList>
    </citation>
    <scope>NUCLEOTIDE SEQUENCE [LARGE SCALE GENOMIC DNA]</scope>
    <source>
        <strain evidence="9">JMULYC20181020</strain>
        <tissue evidence="9">Muscle</tissue>
    </source>
</reference>
<keyword evidence="3 6" id="KW-0430">Lectin</keyword>
<feature type="signal peptide" evidence="7">
    <location>
        <begin position="1"/>
        <end position="18"/>
    </location>
</feature>
<dbReference type="AlphaFoldDB" id="A0A6G0J225"/>
<dbReference type="Pfam" id="PF10162">
    <property type="entry name" value="G8"/>
    <property type="match status" value="1"/>
</dbReference>
<evidence type="ECO:0000313" key="10">
    <source>
        <dbReference type="Proteomes" id="UP000424527"/>
    </source>
</evidence>
<feature type="chain" id="PRO_5026264838" evidence="7">
    <location>
        <begin position="19"/>
        <end position="306"/>
    </location>
</feature>
<dbReference type="InterPro" id="IPR052252">
    <property type="entry name" value="CEMIP/CEMIP2"/>
</dbReference>
<dbReference type="PANTHER" id="PTHR15535:SF15">
    <property type="entry name" value="CELL MIGRATION-INDUCING AND HYALURONAN-BINDING PROTEIN"/>
    <property type="match status" value="1"/>
</dbReference>
<dbReference type="PANTHER" id="PTHR15535">
    <property type="entry name" value="TRANSMEMBRANE PROTEIN 2-RELATED"/>
    <property type="match status" value="1"/>
</dbReference>
<evidence type="ECO:0000256" key="1">
    <source>
        <dbReference type="ARBA" id="ARBA00004196"/>
    </source>
</evidence>
<dbReference type="SMART" id="SM01225">
    <property type="entry name" value="G8"/>
    <property type="match status" value="1"/>
</dbReference>
<keyword evidence="7" id="KW-0732">Signal</keyword>
<dbReference type="Pfam" id="PF15711">
    <property type="entry name" value="ILEI"/>
    <property type="match status" value="1"/>
</dbReference>
<dbReference type="PROSITE" id="PS51484">
    <property type="entry name" value="G8"/>
    <property type="match status" value="1"/>
</dbReference>
<evidence type="ECO:0000256" key="3">
    <source>
        <dbReference type="ARBA" id="ARBA00022734"/>
    </source>
</evidence>
<evidence type="ECO:0000256" key="2">
    <source>
        <dbReference type="ARBA" id="ARBA00004370"/>
    </source>
</evidence>
<dbReference type="InterPro" id="IPR019316">
    <property type="entry name" value="G8_domain"/>
</dbReference>
<protein>
    <submittedName>
        <fullName evidence="9">Cell migration-inducing and hyaluronan-binding protein</fullName>
    </submittedName>
</protein>
<evidence type="ECO:0000256" key="4">
    <source>
        <dbReference type="ARBA" id="ARBA00022737"/>
    </source>
</evidence>
<dbReference type="CDD" id="cd13938">
    <property type="entry name" value="PANDER_like_TMEM2"/>
    <property type="match status" value="1"/>
</dbReference>
<proteinExistence type="predicted"/>
<dbReference type="GO" id="GO:0016020">
    <property type="term" value="C:membrane"/>
    <property type="evidence" value="ECO:0007669"/>
    <property type="project" value="UniProtKB-SubCell"/>
</dbReference>
<dbReference type="InterPro" id="IPR039477">
    <property type="entry name" value="ILEI/PANDER_dom"/>
</dbReference>
<evidence type="ECO:0000256" key="7">
    <source>
        <dbReference type="SAM" id="SignalP"/>
    </source>
</evidence>
<dbReference type="Proteomes" id="UP000424527">
    <property type="component" value="Unassembled WGS sequence"/>
</dbReference>
<evidence type="ECO:0000256" key="6">
    <source>
        <dbReference type="PROSITE-ProRule" id="PRU01375"/>
    </source>
</evidence>
<sequence length="306" mass="34060">MKTWSVFLAALLLPSIQAVCPDKEPGLQPWMPGHSEDHRVTIGYGRKVLLTTSATVHSIEILNGGKLVIADTKRPIQLRTKHILIGNKGELHIGSRDCPYKGNLTISLFGRLDDTDQEHSYFGRKYIGVGTGGTLEIHGEKKLSWTLLNKTFHPGESNQNNYLFQRSWGNRGIIIHVIDPKTGEVLHDDRFDTYRSKDESSRLAKYVDGLDAGLILAMVVNDEGSNNLEDSAKKSLTRLGSRHITSLGFRHPWTFIVTKGDTSSVVEDHAVYQGTKASSEALSSRVFQSSYGEHFTITTTSQWVQV</sequence>
<evidence type="ECO:0000313" key="9">
    <source>
        <dbReference type="EMBL" id="KAE8297657.1"/>
    </source>
</evidence>
<keyword evidence="5" id="KW-0472">Membrane</keyword>
<dbReference type="GO" id="GO:0004553">
    <property type="term" value="F:hydrolase activity, hydrolyzing O-glycosyl compounds"/>
    <property type="evidence" value="ECO:0007669"/>
    <property type="project" value="UniProtKB-ARBA"/>
</dbReference>
<dbReference type="EMBL" id="REGW02000004">
    <property type="protein sequence ID" value="KAE8297657.1"/>
    <property type="molecule type" value="Genomic_DNA"/>
</dbReference>
<evidence type="ECO:0000256" key="5">
    <source>
        <dbReference type="ARBA" id="ARBA00023136"/>
    </source>
</evidence>
<feature type="domain" description="G8" evidence="8">
    <location>
        <begin position="28"/>
        <end position="150"/>
    </location>
</feature>
<evidence type="ECO:0000259" key="8">
    <source>
        <dbReference type="PROSITE" id="PS51484"/>
    </source>
</evidence>
<dbReference type="PROSITE" id="PS52031">
    <property type="entry name" value="GG_LECTIN"/>
    <property type="match status" value="1"/>
</dbReference>
<organism evidence="9 10">
    <name type="scientific">Larimichthys crocea</name>
    <name type="common">Large yellow croaker</name>
    <name type="synonym">Pseudosciaena crocea</name>
    <dbReference type="NCBI Taxonomy" id="215358"/>
    <lineage>
        <taxon>Eukaryota</taxon>
        <taxon>Metazoa</taxon>
        <taxon>Chordata</taxon>
        <taxon>Craniata</taxon>
        <taxon>Vertebrata</taxon>
        <taxon>Euteleostomi</taxon>
        <taxon>Actinopterygii</taxon>
        <taxon>Neopterygii</taxon>
        <taxon>Teleostei</taxon>
        <taxon>Neoteleostei</taxon>
        <taxon>Acanthomorphata</taxon>
        <taxon>Eupercaria</taxon>
        <taxon>Sciaenidae</taxon>
        <taxon>Larimichthys</taxon>
    </lineage>
</organism>
<comment type="caution">
    <text evidence="9">The sequence shown here is derived from an EMBL/GenBank/DDBJ whole genome shotgun (WGS) entry which is preliminary data.</text>
</comment>